<evidence type="ECO:0000313" key="6">
    <source>
        <dbReference type="Proteomes" id="UP000266552"/>
    </source>
</evidence>
<dbReference type="PANTHER" id="PTHR42756:SF2">
    <property type="entry name" value="MARR FAMILY REGULATORY PROTEIN"/>
    <property type="match status" value="1"/>
</dbReference>
<dbReference type="InterPro" id="IPR036388">
    <property type="entry name" value="WH-like_DNA-bd_sf"/>
</dbReference>
<evidence type="ECO:0000313" key="5">
    <source>
        <dbReference type="EMBL" id="AYB47807.1"/>
    </source>
</evidence>
<evidence type="ECO:0000256" key="1">
    <source>
        <dbReference type="ARBA" id="ARBA00023015"/>
    </source>
</evidence>
<dbReference type="SMART" id="SM00347">
    <property type="entry name" value="HTH_MARR"/>
    <property type="match status" value="1"/>
</dbReference>
<dbReference type="GO" id="GO:0003677">
    <property type="term" value="F:DNA binding"/>
    <property type="evidence" value="ECO:0007669"/>
    <property type="project" value="UniProtKB-KW"/>
</dbReference>
<keyword evidence="3" id="KW-0804">Transcription</keyword>
<dbReference type="Gene3D" id="1.10.10.10">
    <property type="entry name" value="Winged helix-like DNA-binding domain superfamily/Winged helix DNA-binding domain"/>
    <property type="match status" value="1"/>
</dbReference>
<evidence type="ECO:0000256" key="3">
    <source>
        <dbReference type="ARBA" id="ARBA00023163"/>
    </source>
</evidence>
<evidence type="ECO:0000256" key="2">
    <source>
        <dbReference type="ARBA" id="ARBA00023125"/>
    </source>
</evidence>
<protein>
    <submittedName>
        <fullName evidence="5">MarR family transcriptional regulator</fullName>
    </submittedName>
</protein>
<dbReference type="PRINTS" id="PR00598">
    <property type="entry name" value="HTHMARR"/>
</dbReference>
<dbReference type="GO" id="GO:0003700">
    <property type="term" value="F:DNA-binding transcription factor activity"/>
    <property type="evidence" value="ECO:0007669"/>
    <property type="project" value="InterPro"/>
</dbReference>
<dbReference type="SUPFAM" id="SSF46785">
    <property type="entry name" value="Winged helix' DNA-binding domain"/>
    <property type="match status" value="1"/>
</dbReference>
<dbReference type="Proteomes" id="UP000266552">
    <property type="component" value="Chromosome"/>
</dbReference>
<dbReference type="InterPro" id="IPR036390">
    <property type="entry name" value="WH_DNA-bd_sf"/>
</dbReference>
<organism evidence="5 6">
    <name type="scientific">Paenibacillus lautus</name>
    <name type="common">Bacillus lautus</name>
    <dbReference type="NCBI Taxonomy" id="1401"/>
    <lineage>
        <taxon>Bacteria</taxon>
        <taxon>Bacillati</taxon>
        <taxon>Bacillota</taxon>
        <taxon>Bacilli</taxon>
        <taxon>Bacillales</taxon>
        <taxon>Paenibacillaceae</taxon>
        <taxon>Paenibacillus</taxon>
    </lineage>
</organism>
<proteinExistence type="predicted"/>
<dbReference type="KEGG" id="plw:D5F53_12865"/>
<dbReference type="Pfam" id="PF01047">
    <property type="entry name" value="MarR"/>
    <property type="match status" value="1"/>
</dbReference>
<feature type="domain" description="HTH marR-type" evidence="4">
    <location>
        <begin position="1"/>
        <end position="117"/>
    </location>
</feature>
<dbReference type="PROSITE" id="PS50995">
    <property type="entry name" value="HTH_MARR_2"/>
    <property type="match status" value="1"/>
</dbReference>
<dbReference type="InterPro" id="IPR000835">
    <property type="entry name" value="HTH_MarR-typ"/>
</dbReference>
<sequence length="136" mass="15337">MLLTPRLATLRLGFGQHMFMLLLSMKEGVNQKTLSEQLMVDKTTTAKAIRKLESEGYIHKEIDPIDLRNHKIFLTDTGKAVVPKILDALAEVMEIGTKGMSAEEYIELMRLLNIILNNLNNHVQTQDSNDSIEKGT</sequence>
<evidence type="ECO:0000259" key="4">
    <source>
        <dbReference type="PROSITE" id="PS50995"/>
    </source>
</evidence>
<dbReference type="EMBL" id="CP032412">
    <property type="protein sequence ID" value="AYB47807.1"/>
    <property type="molecule type" value="Genomic_DNA"/>
</dbReference>
<dbReference type="PANTHER" id="PTHR42756">
    <property type="entry name" value="TRANSCRIPTIONAL REGULATOR, MARR"/>
    <property type="match status" value="1"/>
</dbReference>
<accession>A0A385TZF8</accession>
<keyword evidence="6" id="KW-1185">Reference proteome</keyword>
<keyword evidence="1" id="KW-0805">Transcription regulation</keyword>
<name>A0A385TZF8_PAELA</name>
<gene>
    <name evidence="5" type="ORF">D5F53_12865</name>
</gene>
<keyword evidence="2" id="KW-0238">DNA-binding</keyword>
<reference evidence="5 6" key="1">
    <citation type="submission" date="2018-09" db="EMBL/GenBank/DDBJ databases">
        <title>Genome Sequence of Paenibacillus lautus Strain E7593-69, Azo Dye-Degrading Bacteria, Isolated from Commercial Tattoo Inks.</title>
        <authorList>
            <person name="Nho S.W."/>
            <person name="Kim S.-J."/>
            <person name="Kweon O."/>
            <person name="Cerniglia C.E."/>
        </authorList>
    </citation>
    <scope>NUCLEOTIDE SEQUENCE [LARGE SCALE GENOMIC DNA]</scope>
    <source>
        <strain evidence="5 6">E7593-69</strain>
    </source>
</reference>
<dbReference type="AlphaFoldDB" id="A0A385TZF8"/>